<dbReference type="OrthoDB" id="331544at2759"/>
<dbReference type="InterPro" id="IPR005888">
    <property type="entry name" value="dTDP_Gluc_deHydtase"/>
</dbReference>
<feature type="compositionally biased region" description="Low complexity" evidence="4">
    <location>
        <begin position="398"/>
        <end position="407"/>
    </location>
</feature>
<dbReference type="GO" id="GO:0009225">
    <property type="term" value="P:nucleotide-sugar metabolic process"/>
    <property type="evidence" value="ECO:0007669"/>
    <property type="project" value="InterPro"/>
</dbReference>
<dbReference type="Pfam" id="PF16363">
    <property type="entry name" value="GDP_Man_Dehyd"/>
    <property type="match status" value="1"/>
</dbReference>
<dbReference type="GO" id="GO:0008460">
    <property type="term" value="F:dTDP-glucose 4,6-dehydratase activity"/>
    <property type="evidence" value="ECO:0007669"/>
    <property type="project" value="InterPro"/>
</dbReference>
<dbReference type="SUPFAM" id="SSF51735">
    <property type="entry name" value="NAD(P)-binding Rossmann-fold domains"/>
    <property type="match status" value="1"/>
</dbReference>
<keyword evidence="2" id="KW-0520">NAD</keyword>
<feature type="region of interest" description="Disordered" evidence="4">
    <location>
        <begin position="391"/>
        <end position="411"/>
    </location>
</feature>
<feature type="domain" description="NAD(P)-binding" evidence="5">
    <location>
        <begin position="51"/>
        <end position="361"/>
    </location>
</feature>
<keyword evidence="7" id="KW-1185">Reference proteome</keyword>
<dbReference type="Gene3D" id="3.40.50.720">
    <property type="entry name" value="NAD(P)-binding Rossmann-like Domain"/>
    <property type="match status" value="1"/>
</dbReference>
<keyword evidence="3" id="KW-0456">Lyase</keyword>
<dbReference type="Gene3D" id="3.90.25.10">
    <property type="entry name" value="UDP-galactose 4-epimerase, domain 1"/>
    <property type="match status" value="1"/>
</dbReference>
<evidence type="ECO:0000256" key="3">
    <source>
        <dbReference type="ARBA" id="ARBA00023239"/>
    </source>
</evidence>
<organism evidence="6 7">
    <name type="scientific">Lineolata rhizophorae</name>
    <dbReference type="NCBI Taxonomy" id="578093"/>
    <lineage>
        <taxon>Eukaryota</taxon>
        <taxon>Fungi</taxon>
        <taxon>Dikarya</taxon>
        <taxon>Ascomycota</taxon>
        <taxon>Pezizomycotina</taxon>
        <taxon>Dothideomycetes</taxon>
        <taxon>Dothideomycetes incertae sedis</taxon>
        <taxon>Lineolatales</taxon>
        <taxon>Lineolataceae</taxon>
        <taxon>Lineolata</taxon>
    </lineage>
</organism>
<evidence type="ECO:0000256" key="4">
    <source>
        <dbReference type="SAM" id="MobiDB-lite"/>
    </source>
</evidence>
<sequence>MPSFVPVGPAPNEGQPGLSTEFFNGNGIWRDAPVLRGTTKFRPLPEVKSIMITGGAGFIASWIARHLVTSYKETYNIVCFDKLEYCASLSNVGALNSYANFKFVSGDITNPTDVGRCLAHHHIDTIFHFAAQSHVDLSFGNSYEFTETNVLGTHVLLECAREFGIGRFIHVSTDEVYGEVAADDTGLLEKSILAPTNPYAASKAAAEMMVNAYSRSFKVPAIIVRSNNVYGPHQYPEKVIPKFACLLHRNQKLLLHGDGKHTRHYLYASDAVDAFDTILHRGSIGEIYNIGSRDEISNLTLCAKLIGVFGHTNTTEKDVYAHVEHGCDRPFNDRRYAVDGSKLKRLGWTQKTGFDEGLRMTVDWYRKYGDVWWGNIEHIFAAFPSAAKEQSSPGGECSSAPSSGARSSLDEAWTDEVKTIAENV</sequence>
<gene>
    <name evidence="6" type="ORF">BDY21DRAFT_369314</name>
</gene>
<dbReference type="InterPro" id="IPR036291">
    <property type="entry name" value="NAD(P)-bd_dom_sf"/>
</dbReference>
<accession>A0A6A6P8F2</accession>
<evidence type="ECO:0000313" key="6">
    <source>
        <dbReference type="EMBL" id="KAF2460260.1"/>
    </source>
</evidence>
<dbReference type="FunFam" id="3.40.50.720:FF:000304">
    <property type="entry name" value="UDP-glucose 4,6-dehydratase"/>
    <property type="match status" value="1"/>
</dbReference>
<proteinExistence type="predicted"/>
<dbReference type="AlphaFoldDB" id="A0A6A6P8F2"/>
<dbReference type="PANTHER" id="PTHR43000">
    <property type="entry name" value="DTDP-D-GLUCOSE 4,6-DEHYDRATASE-RELATED"/>
    <property type="match status" value="1"/>
</dbReference>
<name>A0A6A6P8F2_9PEZI</name>
<reference evidence="6" key="1">
    <citation type="journal article" date="2020" name="Stud. Mycol.">
        <title>101 Dothideomycetes genomes: a test case for predicting lifestyles and emergence of pathogens.</title>
        <authorList>
            <person name="Haridas S."/>
            <person name="Albert R."/>
            <person name="Binder M."/>
            <person name="Bloem J."/>
            <person name="Labutti K."/>
            <person name="Salamov A."/>
            <person name="Andreopoulos B."/>
            <person name="Baker S."/>
            <person name="Barry K."/>
            <person name="Bills G."/>
            <person name="Bluhm B."/>
            <person name="Cannon C."/>
            <person name="Castanera R."/>
            <person name="Culley D."/>
            <person name="Daum C."/>
            <person name="Ezra D."/>
            <person name="Gonzalez J."/>
            <person name="Henrissat B."/>
            <person name="Kuo A."/>
            <person name="Liang C."/>
            <person name="Lipzen A."/>
            <person name="Lutzoni F."/>
            <person name="Magnuson J."/>
            <person name="Mondo S."/>
            <person name="Nolan M."/>
            <person name="Ohm R."/>
            <person name="Pangilinan J."/>
            <person name="Park H.-J."/>
            <person name="Ramirez L."/>
            <person name="Alfaro M."/>
            <person name="Sun H."/>
            <person name="Tritt A."/>
            <person name="Yoshinaga Y."/>
            <person name="Zwiers L.-H."/>
            <person name="Turgeon B."/>
            <person name="Goodwin S."/>
            <person name="Spatafora J."/>
            <person name="Crous P."/>
            <person name="Grigoriev I."/>
        </authorList>
    </citation>
    <scope>NUCLEOTIDE SEQUENCE</scope>
    <source>
        <strain evidence="6">ATCC 16933</strain>
    </source>
</reference>
<evidence type="ECO:0000256" key="1">
    <source>
        <dbReference type="ARBA" id="ARBA00001911"/>
    </source>
</evidence>
<dbReference type="InterPro" id="IPR016040">
    <property type="entry name" value="NAD(P)-bd_dom"/>
</dbReference>
<evidence type="ECO:0000259" key="5">
    <source>
        <dbReference type="Pfam" id="PF16363"/>
    </source>
</evidence>
<evidence type="ECO:0000256" key="2">
    <source>
        <dbReference type="ARBA" id="ARBA00023027"/>
    </source>
</evidence>
<dbReference type="Proteomes" id="UP000799766">
    <property type="component" value="Unassembled WGS sequence"/>
</dbReference>
<dbReference type="EMBL" id="MU001673">
    <property type="protein sequence ID" value="KAF2460260.1"/>
    <property type="molecule type" value="Genomic_DNA"/>
</dbReference>
<dbReference type="CDD" id="cd05246">
    <property type="entry name" value="dTDP_GD_SDR_e"/>
    <property type="match status" value="1"/>
</dbReference>
<evidence type="ECO:0000313" key="7">
    <source>
        <dbReference type="Proteomes" id="UP000799766"/>
    </source>
</evidence>
<protein>
    <recommendedName>
        <fullName evidence="5">NAD(P)-binding domain-containing protein</fullName>
    </recommendedName>
</protein>
<comment type="cofactor">
    <cofactor evidence="1">
        <name>NAD(+)</name>
        <dbReference type="ChEBI" id="CHEBI:57540"/>
    </cofactor>
</comment>